<dbReference type="CDD" id="cd08512">
    <property type="entry name" value="PBP2_NikA_DppA_OppA_like_7"/>
    <property type="match status" value="1"/>
</dbReference>
<evidence type="ECO:0000256" key="3">
    <source>
        <dbReference type="SAM" id="SignalP"/>
    </source>
</evidence>
<keyword evidence="3" id="KW-0732">Signal</keyword>
<dbReference type="Pfam" id="PF00496">
    <property type="entry name" value="SBP_bac_5"/>
    <property type="match status" value="1"/>
</dbReference>
<dbReference type="PANTHER" id="PTHR30290">
    <property type="entry name" value="PERIPLASMIC BINDING COMPONENT OF ABC TRANSPORTER"/>
    <property type="match status" value="1"/>
</dbReference>
<keyword evidence="6" id="KW-1185">Reference proteome</keyword>
<feature type="chain" id="PRO_5043555658" evidence="3">
    <location>
        <begin position="35"/>
        <end position="550"/>
    </location>
</feature>
<comment type="subcellular location">
    <subcellularLocation>
        <location evidence="1">Periplasm</location>
    </subcellularLocation>
</comment>
<dbReference type="Gene3D" id="3.40.190.10">
    <property type="entry name" value="Periplasmic binding protein-like II"/>
    <property type="match status" value="1"/>
</dbReference>
<dbReference type="InterPro" id="IPR039424">
    <property type="entry name" value="SBP_5"/>
</dbReference>
<evidence type="ECO:0000259" key="4">
    <source>
        <dbReference type="Pfam" id="PF00496"/>
    </source>
</evidence>
<dbReference type="GO" id="GO:0015833">
    <property type="term" value="P:peptide transport"/>
    <property type="evidence" value="ECO:0007669"/>
    <property type="project" value="TreeGrafter"/>
</dbReference>
<evidence type="ECO:0000256" key="1">
    <source>
        <dbReference type="ARBA" id="ARBA00004418"/>
    </source>
</evidence>
<dbReference type="EMBL" id="JAZHOF010000008">
    <property type="protein sequence ID" value="MEJ8573518.1"/>
    <property type="molecule type" value="Genomic_DNA"/>
</dbReference>
<dbReference type="AlphaFoldDB" id="A0AAW9RT53"/>
<dbReference type="InterPro" id="IPR000914">
    <property type="entry name" value="SBP_5_dom"/>
</dbReference>
<dbReference type="Proteomes" id="UP001378188">
    <property type="component" value="Unassembled WGS sequence"/>
</dbReference>
<dbReference type="GO" id="GO:1904680">
    <property type="term" value="F:peptide transmembrane transporter activity"/>
    <property type="evidence" value="ECO:0007669"/>
    <property type="project" value="TreeGrafter"/>
</dbReference>
<comment type="caution">
    <text evidence="5">The sequence shown here is derived from an EMBL/GenBank/DDBJ whole genome shotgun (WGS) entry which is preliminary data.</text>
</comment>
<gene>
    <name evidence="5" type="ORF">V3328_18660</name>
</gene>
<dbReference type="Gene3D" id="3.90.76.10">
    <property type="entry name" value="Dipeptide-binding Protein, Domain 1"/>
    <property type="match status" value="1"/>
</dbReference>
<evidence type="ECO:0000313" key="6">
    <source>
        <dbReference type="Proteomes" id="UP001378188"/>
    </source>
</evidence>
<feature type="signal peptide" evidence="3">
    <location>
        <begin position="1"/>
        <end position="34"/>
    </location>
</feature>
<comment type="similarity">
    <text evidence="2">Belongs to the bacterial solute-binding protein 5 family.</text>
</comment>
<organism evidence="5 6">
    <name type="scientific">Microbaculum marinum</name>
    <dbReference type="NCBI Taxonomy" id="1764581"/>
    <lineage>
        <taxon>Bacteria</taxon>
        <taxon>Pseudomonadati</taxon>
        <taxon>Pseudomonadota</taxon>
        <taxon>Alphaproteobacteria</taxon>
        <taxon>Hyphomicrobiales</taxon>
        <taxon>Tepidamorphaceae</taxon>
        <taxon>Microbaculum</taxon>
    </lineage>
</organism>
<accession>A0AAW9RT53</accession>
<dbReference type="Gene3D" id="3.10.105.10">
    <property type="entry name" value="Dipeptide-binding Protein, Domain 3"/>
    <property type="match status" value="1"/>
</dbReference>
<name>A0AAW9RT53_9HYPH</name>
<dbReference type="SUPFAM" id="SSF53850">
    <property type="entry name" value="Periplasmic binding protein-like II"/>
    <property type="match status" value="1"/>
</dbReference>
<protein>
    <submittedName>
        <fullName evidence="5">ABC transporter substrate-binding protein</fullName>
    </submittedName>
</protein>
<reference evidence="5 6" key="1">
    <citation type="submission" date="2024-02" db="EMBL/GenBank/DDBJ databases">
        <title>Genome analysis and characterization of Microbaculum marinisediminis sp. nov., isolated from marine sediment.</title>
        <authorList>
            <person name="Du Z.-J."/>
            <person name="Ye Y.-Q."/>
            <person name="Zhang Z.-R."/>
            <person name="Yuan S.-M."/>
            <person name="Zhang X.-Y."/>
        </authorList>
    </citation>
    <scope>NUCLEOTIDE SEQUENCE [LARGE SCALE GENOMIC DNA]</scope>
    <source>
        <strain evidence="5 6">SDUM1044001</strain>
    </source>
</reference>
<proteinExistence type="inferred from homology"/>
<evidence type="ECO:0000256" key="2">
    <source>
        <dbReference type="ARBA" id="ARBA00005695"/>
    </source>
</evidence>
<sequence>MYRRLHKASSGIAGICAGTILGVMAGLAATPALAAKDTLVIAIPGLPQGVDLDKHIGPQTWTMGAQLHEWGMDWEFGPYPFETGAYYDPTNISGFEYPIGYTNQNMSPSLMTGCDISEDGKTITYHLREGVVSAEGNEFTADDVIWRFDRERERPIIYALITRLFNLDQAEYEKVDDYTVRLTNPTPAPLGCAGLTNFYYPWLDSKAVEAHSTPDDPYGDNWIATHGGGFGAYHVTEWTPGKRAVMEANPNYWRGEPQIKRIIWLVVPESSGRLALLQKGTVDIAEALSPDELASLESSDVARPVAIRGNRQMWLILNNEMKPFDDPRVRQAINYLIPREEIVNDVYHGMAKEWSGVISSVTPGYQDLHPYSYDPEKAKQLLEEAGYGDGFEAELAYSAGIPEMENIAIALQSALAELNVRLDLKKLPVAAHSDLVQSKQAQMAFWIDSPIQPDVNYVINLVYTSGPLSLVNYNKFSDPKVDEMIKTGASIVDPEERLEHHKGVQERIQEGAAMGWVVEPYYRMGISRDIEDIDWNTTQFYRVAKIKIPD</sequence>
<feature type="domain" description="Solute-binding protein family 5" evidence="4">
    <location>
        <begin position="106"/>
        <end position="466"/>
    </location>
</feature>
<dbReference type="RefSeq" id="WP_340331221.1">
    <property type="nucleotide sequence ID" value="NZ_JAZHOF010000008.1"/>
</dbReference>
<evidence type="ECO:0000313" key="5">
    <source>
        <dbReference type="EMBL" id="MEJ8573518.1"/>
    </source>
</evidence>